<evidence type="ECO:0000256" key="6">
    <source>
        <dbReference type="ARBA" id="ARBA00048017"/>
    </source>
</evidence>
<feature type="region of interest" description="Disordered" evidence="11">
    <location>
        <begin position="470"/>
        <end position="495"/>
    </location>
</feature>
<comment type="catalytic activity">
    <reaction evidence="6 7">
        <text>L-lysyl-[protein] + acetyl-CoA = N(6)-acetyl-L-lysyl-[protein] + CoA + H(+)</text>
        <dbReference type="Rhea" id="RHEA:45948"/>
        <dbReference type="Rhea" id="RHEA-COMP:9752"/>
        <dbReference type="Rhea" id="RHEA-COMP:10731"/>
        <dbReference type="ChEBI" id="CHEBI:15378"/>
        <dbReference type="ChEBI" id="CHEBI:29969"/>
        <dbReference type="ChEBI" id="CHEBI:57287"/>
        <dbReference type="ChEBI" id="CHEBI:57288"/>
        <dbReference type="ChEBI" id="CHEBI:61930"/>
        <dbReference type="EC" id="2.3.1.48"/>
    </reaction>
</comment>
<evidence type="ECO:0000259" key="12">
    <source>
        <dbReference type="Pfam" id="PF10394"/>
    </source>
</evidence>
<evidence type="ECO:0000256" key="8">
    <source>
        <dbReference type="PIRSR" id="PIRSR038084-1"/>
    </source>
</evidence>
<dbReference type="AlphaFoldDB" id="A0A9P6LGJ6"/>
<proteinExistence type="inferred from homology"/>
<dbReference type="Pfam" id="PF21184">
    <property type="entry name" value="HAT1_C_fung"/>
    <property type="match status" value="1"/>
</dbReference>
<evidence type="ECO:0000313" key="13">
    <source>
        <dbReference type="EMBL" id="KAF9871650.1"/>
    </source>
</evidence>
<feature type="binding site" evidence="9">
    <location>
        <position position="307"/>
    </location>
    <ligand>
        <name>acetyl-CoA</name>
        <dbReference type="ChEBI" id="CHEBI:57288"/>
    </ligand>
</feature>
<keyword evidence="7" id="KW-0539">Nucleus</keyword>
<evidence type="ECO:0000256" key="2">
    <source>
        <dbReference type="ARBA" id="ARBA00013184"/>
    </source>
</evidence>
<keyword evidence="14" id="KW-1185">Reference proteome</keyword>
<gene>
    <name evidence="13" type="ORF">CkaCkLH20_10848</name>
</gene>
<dbReference type="GeneID" id="62166636"/>
<dbReference type="InterPro" id="IPR017380">
    <property type="entry name" value="Hist_AcTrfase_B-typ_cat-su"/>
</dbReference>
<reference evidence="13" key="1">
    <citation type="submission" date="2020-03" db="EMBL/GenBank/DDBJ databases">
        <authorList>
            <person name="He L."/>
        </authorList>
    </citation>
    <scope>NUCLEOTIDE SEQUENCE</scope>
    <source>
        <strain evidence="13">CkLH20</strain>
    </source>
</reference>
<dbReference type="GO" id="GO:0005737">
    <property type="term" value="C:cytoplasm"/>
    <property type="evidence" value="ECO:0007669"/>
    <property type="project" value="UniProtKB-SubCell"/>
</dbReference>
<reference evidence="13" key="2">
    <citation type="submission" date="2020-11" db="EMBL/GenBank/DDBJ databases">
        <title>Whole genome sequencing of Colletotrichum sp.</title>
        <authorList>
            <person name="Li H."/>
        </authorList>
    </citation>
    <scope>NUCLEOTIDE SEQUENCE</scope>
    <source>
        <strain evidence="13">CkLH20</strain>
    </source>
</reference>
<name>A0A9P6LGJ6_9PEZI</name>
<evidence type="ECO:0000256" key="1">
    <source>
        <dbReference type="ARBA" id="ARBA00010543"/>
    </source>
</evidence>
<dbReference type="InterPro" id="IPR037113">
    <property type="entry name" value="Hat1_N_sf"/>
</dbReference>
<feature type="domain" description="Histone acetyl transferase HAT1 N-terminal" evidence="12">
    <location>
        <begin position="23"/>
        <end position="178"/>
    </location>
</feature>
<dbReference type="EC" id="2.3.1.48" evidence="2 7"/>
<evidence type="ECO:0000313" key="14">
    <source>
        <dbReference type="Proteomes" id="UP000781932"/>
    </source>
</evidence>
<comment type="caution">
    <text evidence="13">The sequence shown here is derived from an EMBL/GenBank/DDBJ whole genome shotgun (WGS) entry which is preliminary data.</text>
</comment>
<dbReference type="Gene3D" id="3.90.360.10">
    <property type="entry name" value="Histone acetyl transferase 1 (HAT1), N-terminal domain"/>
    <property type="match status" value="1"/>
</dbReference>
<sequence length="495" mass="56587">MNVRPSKFSFILSRCTDISLTGSANATEAVTISLIAPAAGATKAIGSFNPKFTYSIFGDDERIFGFKGLKINLRYLSYNMCPHVKVSYDKKFLSVGETEAADVDGILREHLPGVAFQSNKEFESRAQSQPDDFVPPGNLHSSFEGDDGTYEVWQGSLADPAVRQIVNRIEILVPMFIEGGSYIARDLENTEDPWKEPEDANRWTVYFLYRKQKSGETPEKPSYTFVGYSTVYKFFSFRPQPPASTEWDLPKEEFDLMKKLHCRSRLSQFLILPPFQGKGIGARLYSTIFKHYLDDPQTFELTVEDPNEAFDDMRDLCDLTFLRSLPEFKGIKINTSISLPNPPTGTVPKDLVDPELRDRLRQKTKIVERQFKRLVEMQTMSQLPESVKASLSEDKKPLPTKEDRHQYRLWRLFAKQRIYRQNADVLSQLDAAERADKLNEALRSVELEYARLLDWHSRWEKHQVGAVNSDFGSKRKSVDDGEEQGSAKKARVEDA</sequence>
<comment type="similarity">
    <text evidence="1 7">Belongs to the HAT1 family.</text>
</comment>
<evidence type="ECO:0000256" key="5">
    <source>
        <dbReference type="ARBA" id="ARBA00023315"/>
    </source>
</evidence>
<dbReference type="Proteomes" id="UP000781932">
    <property type="component" value="Unassembled WGS sequence"/>
</dbReference>
<dbReference type="PIRSF" id="PIRSF038084">
    <property type="entry name" value="HAT-B_cat"/>
    <property type="match status" value="1"/>
</dbReference>
<evidence type="ECO:0000256" key="10">
    <source>
        <dbReference type="PIRSR" id="PIRSR038084-3"/>
    </source>
</evidence>
<keyword evidence="5 7" id="KW-0012">Acyltransferase</keyword>
<dbReference type="OrthoDB" id="10253098at2759"/>
<feature type="region of interest" description="Interaction with histone H4 N-terminus" evidence="9">
    <location>
        <begin position="232"/>
        <end position="234"/>
    </location>
</feature>
<feature type="binding site" evidence="9">
    <location>
        <begin position="269"/>
        <end position="271"/>
    </location>
    <ligand>
        <name>acetyl-CoA</name>
        <dbReference type="ChEBI" id="CHEBI:57288"/>
    </ligand>
</feature>
<organism evidence="13 14">
    <name type="scientific">Colletotrichum karsti</name>
    <dbReference type="NCBI Taxonomy" id="1095194"/>
    <lineage>
        <taxon>Eukaryota</taxon>
        <taxon>Fungi</taxon>
        <taxon>Dikarya</taxon>
        <taxon>Ascomycota</taxon>
        <taxon>Pezizomycotina</taxon>
        <taxon>Sordariomycetes</taxon>
        <taxon>Hypocreomycetidae</taxon>
        <taxon>Glomerellales</taxon>
        <taxon>Glomerellaceae</taxon>
        <taxon>Colletotrichum</taxon>
        <taxon>Colletotrichum boninense species complex</taxon>
    </lineage>
</organism>
<accession>A0A9P6LGJ6</accession>
<dbReference type="InterPro" id="IPR019467">
    <property type="entry name" value="Hat1_N"/>
</dbReference>
<keyword evidence="7" id="KW-0963">Cytoplasm</keyword>
<comment type="subunit">
    <text evidence="7">Component of the HAT-B complex composed of at least HAT1 and HAT2. The HAT-B complex binds to histone H4 tail.</text>
</comment>
<dbReference type="EMBL" id="JAATWM020000043">
    <property type="protein sequence ID" value="KAF9871650.1"/>
    <property type="molecule type" value="Genomic_DNA"/>
</dbReference>
<evidence type="ECO:0000256" key="4">
    <source>
        <dbReference type="ARBA" id="ARBA00022679"/>
    </source>
</evidence>
<protein>
    <recommendedName>
        <fullName evidence="3 7">Histone acetyltransferase type B catalytic subunit</fullName>
        <ecNumber evidence="2 7">2.3.1.48</ecNumber>
    </recommendedName>
</protein>
<dbReference type="InterPro" id="IPR016181">
    <property type="entry name" value="Acyl_CoA_acyltransferase"/>
</dbReference>
<comment type="function">
    <text evidence="7">Catalytic component of the histone acetylase B (HAT-B) complex. Has intrinsic substrate specificity that modifies lysine in recognition sequence GXGKXG. Involved in DNA double-strand break repair.</text>
</comment>
<comment type="subcellular location">
    <subcellularLocation>
        <location evidence="7">Cytoplasm</location>
    </subcellularLocation>
    <subcellularLocation>
        <location evidence="7">Nucleus</location>
    </subcellularLocation>
</comment>
<dbReference type="SUPFAM" id="SSF55729">
    <property type="entry name" value="Acyl-CoA N-acyltransferases (Nat)"/>
    <property type="match status" value="1"/>
</dbReference>
<feature type="site" description="Interaction with histone H4 N-terminus" evidence="10">
    <location>
        <position position="203"/>
    </location>
</feature>
<evidence type="ECO:0000256" key="9">
    <source>
        <dbReference type="PIRSR" id="PIRSR038084-2"/>
    </source>
</evidence>
<dbReference type="Pfam" id="PF10394">
    <property type="entry name" value="Hat1_N"/>
    <property type="match status" value="1"/>
</dbReference>
<evidence type="ECO:0000256" key="7">
    <source>
        <dbReference type="PIRNR" id="PIRNR038084"/>
    </source>
</evidence>
<dbReference type="GO" id="GO:0000781">
    <property type="term" value="C:chromosome, telomeric region"/>
    <property type="evidence" value="ECO:0007669"/>
    <property type="project" value="GOC"/>
</dbReference>
<feature type="active site" description="Proton donor/acceptor" evidence="8">
    <location>
        <position position="304"/>
    </location>
</feature>
<feature type="region of interest" description="Interaction with histone H4 N-terminus" evidence="9">
    <location>
        <begin position="59"/>
        <end position="61"/>
    </location>
</feature>
<dbReference type="GO" id="GO:0005634">
    <property type="term" value="C:nucleus"/>
    <property type="evidence" value="ECO:0007669"/>
    <property type="project" value="UniProtKB-SubCell"/>
</dbReference>
<dbReference type="GO" id="GO:0031509">
    <property type="term" value="P:subtelomeric heterochromatin formation"/>
    <property type="evidence" value="ECO:0007669"/>
    <property type="project" value="InterPro"/>
</dbReference>
<dbReference type="GO" id="GO:0004402">
    <property type="term" value="F:histone acetyltransferase activity"/>
    <property type="evidence" value="ECO:0007669"/>
    <property type="project" value="UniProtKB-UniRule"/>
</dbReference>
<keyword evidence="4 7" id="KW-0808">Transferase</keyword>
<evidence type="ECO:0000256" key="3">
    <source>
        <dbReference type="ARBA" id="ARBA00021268"/>
    </source>
</evidence>
<dbReference type="Gene3D" id="3.40.630.30">
    <property type="match status" value="1"/>
</dbReference>
<dbReference type="RefSeq" id="XP_038741111.1">
    <property type="nucleotide sequence ID" value="XM_038893562.1"/>
</dbReference>
<dbReference type="PANTHER" id="PTHR12046">
    <property type="entry name" value="HISTONE ACETYLTRANSFERASE TYPE B CATALYTIC SUBUNIT"/>
    <property type="match status" value="1"/>
</dbReference>
<evidence type="ECO:0000256" key="11">
    <source>
        <dbReference type="SAM" id="MobiDB-lite"/>
    </source>
</evidence>